<proteinExistence type="predicted"/>
<dbReference type="InParanoid" id="A0A251T044"/>
<evidence type="ECO:0000313" key="4">
    <source>
        <dbReference type="Proteomes" id="UP000215914"/>
    </source>
</evidence>
<evidence type="ECO:0000313" key="2">
    <source>
        <dbReference type="EMBL" id="KAF5776741.1"/>
    </source>
</evidence>
<name>A0A251T044_HELAN</name>
<reference evidence="2 4" key="1">
    <citation type="journal article" date="2017" name="Nature">
        <title>The sunflower genome provides insights into oil metabolism, flowering and Asterid evolution.</title>
        <authorList>
            <person name="Badouin H."/>
            <person name="Gouzy J."/>
            <person name="Grassa C.J."/>
            <person name="Murat F."/>
            <person name="Staton S.E."/>
            <person name="Cottret L."/>
            <person name="Lelandais-Briere C."/>
            <person name="Owens G.L."/>
            <person name="Carrere S."/>
            <person name="Mayjonade B."/>
            <person name="Legrand L."/>
            <person name="Gill N."/>
            <person name="Kane N.C."/>
            <person name="Bowers J.E."/>
            <person name="Hubner S."/>
            <person name="Bellec A."/>
            <person name="Berard A."/>
            <person name="Berges H."/>
            <person name="Blanchet N."/>
            <person name="Boniface M.C."/>
            <person name="Brunel D."/>
            <person name="Catrice O."/>
            <person name="Chaidir N."/>
            <person name="Claudel C."/>
            <person name="Donnadieu C."/>
            <person name="Faraut T."/>
            <person name="Fievet G."/>
            <person name="Helmstetter N."/>
            <person name="King M."/>
            <person name="Knapp S.J."/>
            <person name="Lai Z."/>
            <person name="Le Paslier M.C."/>
            <person name="Lippi Y."/>
            <person name="Lorenzon L."/>
            <person name="Mandel J.R."/>
            <person name="Marage G."/>
            <person name="Marchand G."/>
            <person name="Marquand E."/>
            <person name="Bret-Mestries E."/>
            <person name="Morien E."/>
            <person name="Nambeesan S."/>
            <person name="Nguyen T."/>
            <person name="Pegot-Espagnet P."/>
            <person name="Pouilly N."/>
            <person name="Raftis F."/>
            <person name="Sallet E."/>
            <person name="Schiex T."/>
            <person name="Thomas J."/>
            <person name="Vandecasteele C."/>
            <person name="Vares D."/>
            <person name="Vear F."/>
            <person name="Vautrin S."/>
            <person name="Crespi M."/>
            <person name="Mangin B."/>
            <person name="Burke J.M."/>
            <person name="Salse J."/>
            <person name="Munos S."/>
            <person name="Vincourt P."/>
            <person name="Rieseberg L.H."/>
            <person name="Langlade N.B."/>
        </authorList>
    </citation>
    <scope>NUCLEOTIDE SEQUENCE [LARGE SCALE GENOMIC DNA]</scope>
    <source>
        <strain evidence="4">cv. SF193</strain>
        <tissue evidence="2">Leaves</tissue>
    </source>
</reference>
<reference evidence="3" key="2">
    <citation type="submission" date="2017-02" db="EMBL/GenBank/DDBJ databases">
        <title>Sunflower complete genome.</title>
        <authorList>
            <person name="Langlade N."/>
            <person name="Munos S."/>
        </authorList>
    </citation>
    <scope>NUCLEOTIDE SEQUENCE [LARGE SCALE GENOMIC DNA]</scope>
    <source>
        <tissue evidence="3">Leaves</tissue>
    </source>
</reference>
<protein>
    <submittedName>
        <fullName evidence="3">Uncharacterized protein</fullName>
    </submittedName>
</protein>
<evidence type="ECO:0000256" key="1">
    <source>
        <dbReference type="SAM" id="MobiDB-lite"/>
    </source>
</evidence>
<feature type="compositionally biased region" description="Polar residues" evidence="1">
    <location>
        <begin position="105"/>
        <end position="114"/>
    </location>
</feature>
<reference evidence="2" key="3">
    <citation type="submission" date="2020-06" db="EMBL/GenBank/DDBJ databases">
        <title>Helianthus annuus Genome sequencing and assembly Release 2.</title>
        <authorList>
            <person name="Gouzy J."/>
            <person name="Langlade N."/>
            <person name="Munos S."/>
        </authorList>
    </citation>
    <scope>NUCLEOTIDE SEQUENCE</scope>
    <source>
        <tissue evidence="2">Leaves</tissue>
    </source>
</reference>
<keyword evidence="4" id="KW-1185">Reference proteome</keyword>
<accession>A0A251T044</accession>
<sequence>MVVEFGDNQYSTIIISPSVFFQQQMRRTPASMPAVNRRPHPPHLLPPRTTLTRTRMVSKERESDEGEREIGKRKRAAEIGGGTAATAAVMVVDDDDEDDSRETRFSPSQLFLSF</sequence>
<dbReference type="AlphaFoldDB" id="A0A251T044"/>
<dbReference type="EMBL" id="CM007901">
    <property type="protein sequence ID" value="OTG04193.1"/>
    <property type="molecule type" value="Genomic_DNA"/>
</dbReference>
<evidence type="ECO:0000313" key="3">
    <source>
        <dbReference type="EMBL" id="OTG04193.1"/>
    </source>
</evidence>
<dbReference type="Proteomes" id="UP000215914">
    <property type="component" value="Chromosome 12"/>
</dbReference>
<dbReference type="EMBL" id="MNCJ02000327">
    <property type="protein sequence ID" value="KAF5776741.1"/>
    <property type="molecule type" value="Genomic_DNA"/>
</dbReference>
<dbReference type="Gramene" id="mRNA:HanXRQr2_Chr12g0527671">
    <property type="protein sequence ID" value="CDS:HanXRQr2_Chr12g0527671.1"/>
    <property type="gene ID" value="HanXRQr2_Chr12g0527671"/>
</dbReference>
<organism evidence="3 4">
    <name type="scientific">Helianthus annuus</name>
    <name type="common">Common sunflower</name>
    <dbReference type="NCBI Taxonomy" id="4232"/>
    <lineage>
        <taxon>Eukaryota</taxon>
        <taxon>Viridiplantae</taxon>
        <taxon>Streptophyta</taxon>
        <taxon>Embryophyta</taxon>
        <taxon>Tracheophyta</taxon>
        <taxon>Spermatophyta</taxon>
        <taxon>Magnoliopsida</taxon>
        <taxon>eudicotyledons</taxon>
        <taxon>Gunneridae</taxon>
        <taxon>Pentapetalae</taxon>
        <taxon>asterids</taxon>
        <taxon>campanulids</taxon>
        <taxon>Asterales</taxon>
        <taxon>Asteraceae</taxon>
        <taxon>Asteroideae</taxon>
        <taxon>Heliantheae alliance</taxon>
        <taxon>Heliantheae</taxon>
        <taxon>Helianthus</taxon>
    </lineage>
</organism>
<gene>
    <name evidence="3" type="ORF">HannXRQ_Chr12g0359611</name>
    <name evidence="2" type="ORF">HanXRQr2_Chr12g0527671</name>
</gene>
<feature type="region of interest" description="Disordered" evidence="1">
    <location>
        <begin position="55"/>
        <end position="114"/>
    </location>
</feature>